<proteinExistence type="predicted"/>
<feature type="compositionally biased region" description="Polar residues" evidence="1">
    <location>
        <begin position="90"/>
        <end position="103"/>
    </location>
</feature>
<dbReference type="AlphaFoldDB" id="A0A7S2KZM7"/>
<evidence type="ECO:0000313" key="2">
    <source>
        <dbReference type="EMBL" id="CAD9591607.1"/>
    </source>
</evidence>
<dbReference type="EMBL" id="HBGY01021593">
    <property type="protein sequence ID" value="CAD9591607.1"/>
    <property type="molecule type" value="Transcribed_RNA"/>
</dbReference>
<sequence length="289" mass="31529">MILLRSSLSAAKATSCCRQMTPVCSAVVSQLDTRMFGSSKGRIGSKGNDKKNLVFDSVFKKGAPKTKAATRMQTMMQRKQGNKPNKIPGPSTSTTGNRPQSMNENEKDDYTSDAGVVAPGSKNVWYKRDTNKRFPQYLLFFSSVHAGYWVWYVTDFMSSITNAGLQISQEIGYIGCGFSFMMLGAASMYPKHLISEISSRQRGQGCVVKYHSLPFGLPDKNGTAYARGDLMLGNEVDRLKIKAHGGLTNASGHIAITVPDRTFNVLLDASNASSVNNDSLSRLLLGKIV</sequence>
<organism evidence="2">
    <name type="scientific">Leptocylindrus danicus</name>
    <dbReference type="NCBI Taxonomy" id="163516"/>
    <lineage>
        <taxon>Eukaryota</taxon>
        <taxon>Sar</taxon>
        <taxon>Stramenopiles</taxon>
        <taxon>Ochrophyta</taxon>
        <taxon>Bacillariophyta</taxon>
        <taxon>Coscinodiscophyceae</taxon>
        <taxon>Chaetocerotophycidae</taxon>
        <taxon>Leptocylindrales</taxon>
        <taxon>Leptocylindraceae</taxon>
        <taxon>Leptocylindrus</taxon>
    </lineage>
</organism>
<feature type="compositionally biased region" description="Polar residues" evidence="1">
    <location>
        <begin position="71"/>
        <end position="83"/>
    </location>
</feature>
<evidence type="ECO:0000256" key="1">
    <source>
        <dbReference type="SAM" id="MobiDB-lite"/>
    </source>
</evidence>
<gene>
    <name evidence="2" type="ORF">LDAN0321_LOCUS13597</name>
</gene>
<accession>A0A7S2KZM7</accession>
<protein>
    <submittedName>
        <fullName evidence="2">Uncharacterized protein</fullName>
    </submittedName>
</protein>
<feature type="region of interest" description="Disordered" evidence="1">
    <location>
        <begin position="64"/>
        <end position="113"/>
    </location>
</feature>
<reference evidence="2" key="1">
    <citation type="submission" date="2021-01" db="EMBL/GenBank/DDBJ databases">
        <authorList>
            <person name="Corre E."/>
            <person name="Pelletier E."/>
            <person name="Niang G."/>
            <person name="Scheremetjew M."/>
            <person name="Finn R."/>
            <person name="Kale V."/>
            <person name="Holt S."/>
            <person name="Cochrane G."/>
            <person name="Meng A."/>
            <person name="Brown T."/>
            <person name="Cohen L."/>
        </authorList>
    </citation>
    <scope>NUCLEOTIDE SEQUENCE</scope>
    <source>
        <strain evidence="2">B650</strain>
    </source>
</reference>
<name>A0A7S2KZM7_9STRA</name>